<feature type="compositionally biased region" description="Basic and acidic residues" evidence="3">
    <location>
        <begin position="662"/>
        <end position="673"/>
    </location>
</feature>
<dbReference type="InterPro" id="IPR044276">
    <property type="entry name" value="CANIN_dom"/>
</dbReference>
<reference evidence="5" key="2">
    <citation type="submission" date="2025-08" db="UniProtKB">
        <authorList>
            <consortium name="Ensembl"/>
        </authorList>
    </citation>
    <scope>IDENTIFICATION</scope>
</reference>
<dbReference type="PANTHER" id="PTHR16046:SF9">
    <property type="entry name" value="SMC5-SMC6 COMPLEX LOCALIZATION FACTOR PROTEIN 2"/>
    <property type="match status" value="1"/>
</dbReference>
<keyword evidence="6" id="KW-1185">Reference proteome</keyword>
<evidence type="ECO:0000256" key="2">
    <source>
        <dbReference type="SAM" id="Coils"/>
    </source>
</evidence>
<feature type="region of interest" description="Disordered" evidence="3">
    <location>
        <begin position="427"/>
        <end position="543"/>
    </location>
</feature>
<dbReference type="STRING" id="80972.ENSAOCP00000020114"/>
<keyword evidence="2" id="KW-0175">Coiled coil</keyword>
<name>A0A3Q1C4A7_AMPOC</name>
<feature type="compositionally biased region" description="Polar residues" evidence="3">
    <location>
        <begin position="609"/>
        <end position="622"/>
    </location>
</feature>
<feature type="compositionally biased region" description="Polar residues" evidence="3">
    <location>
        <begin position="1366"/>
        <end position="1377"/>
    </location>
</feature>
<feature type="compositionally biased region" description="Low complexity" evidence="3">
    <location>
        <begin position="589"/>
        <end position="602"/>
    </location>
</feature>
<feature type="compositionally biased region" description="Basic and acidic residues" evidence="3">
    <location>
        <begin position="1411"/>
        <end position="1422"/>
    </location>
</feature>
<sequence length="1422" mass="158375">MKKATENQGNTRALGEYFSPKSKVKDLAPRSLPQSFHQETPMKPSQVPNRLSHPLPRRMLPHQTPQLCYRDRPHSRWHPPHPSQPIFSTGIVPNNAANIGNLVNSPPLMARDKLDPLEHSAPPGPRPFFPSFLSPVSLTNMDTSPNGPQPSYPAAFSPATPHFMSSCSPSSYIKKNPVTESKVTLFNSGSKNVTTQNQESKQGQSSDVRSYTHTVELRRPPISLKTSSLSNGATLEVKPPPSSGSERCHPDVSRRPLWGYQPPNTQSSDRSGAYSLPLTHGPTAPCQVNQQVRTPSSENEHKITVDLNCSPQKRYREFEHCHENTNKQCLQEANSHVTQTTKSTVQGVSLVCQPSPKNTSVLELSSKTTESHLSKELACGQSTCMEPSSAFKPTQSGCISLSPKHCTGRPPSMGAKQVFSNAVQNHKVETKELKSPSKSNEESVKKRREENHKMDNSSTLLSSECSQMDSKHSPHSEVSSHHSGHTACSTSGSSVKPLSKSNQVGDSRKLDSSTPKPTSRPNSGSSSCRTIERRKTSRRRRSVVPLDDTDELFTPDPFTYVVSPACKNAKSKVNGETNKSPISEKGCLSSHSSSSSPSLTVSSHHKTQNHTANGSTLAVPSSARDTQICLPTVTLKRVKLENCAPKGKELKNSPTSSSGRQLKSESVKSENKHTSPFSNNTSSCETDVSSSKQSPTSPCRWPSETSRKQGNEDDPIDVELDLDLGLSFALDVDVSQGSHSSEDEQLISLQEIMERVAKPPDTPEKGAFSEPSTPGHPTCQLKKLTLPSTTRSGIYKNNLDQMLTEINNNKKAKEIETQLLNACNEDLLRIAEYEETEENQEEGISTEQQEFLQRYSLMSSAIREVPPGEVVFNVEKFGQIFNQDSLQLRQCMVNPQGTAQKTLLWSSPAQLRLHLNIGLFQEAYNCNSPCPTQITRFLFKMMSVHSERMVSEKLLQALCDIACTAAYQIVKNCSQQFEVWVPSLADVTLVLMNMGVAFVTLFPFENLQPPFTEGDLLEDIYIKSESPSDNMEEITFPEHNCNNVLKYLSYCMGLCPRAYSDEELLLLLTVAGRVGLDTRLILQSTVELYPLHYKIVNNFRDWDTMLPRICLALTNLTDDHHNMCLLVQLLPDNTRGKQLRRHLSMSMISKLLDGSCSYRPTQKEFQLSELRHYLPRMQPSTLLRGLLKNSKDKEEDMATLDQQSYYLCYSLLTLANEASNFHSFTAHQKGQLLSLSSELNAHVKCDIRESEKCLYRSKVKDLVARIDTKWQMLLQRTRPLDGRLYDYWQPGDTLISSQEDEGDEEVTVIEDETVMEEEEEDANVSRETDVVMVAEEEEEEKEVDRVEAEEDMMLDEKPGEMVGQDGTVNATNKTEGATESMPCDLNQVMPEAEPEVQKEPQAEDEQTDAASTDRTDAEGETV</sequence>
<feature type="domain" description="Coiled-coil SMC6 And NSE5 INteracting (CANIN)" evidence="4">
    <location>
        <begin position="789"/>
        <end position="1156"/>
    </location>
</feature>
<dbReference type="GeneTree" id="ENSGT00530000064017"/>
<dbReference type="OMA" id="QQFEVWV"/>
<comment type="similarity">
    <text evidence="1">Belongs to the FAM178 family.</text>
</comment>
<reference evidence="5" key="3">
    <citation type="submission" date="2025-09" db="UniProtKB">
        <authorList>
            <consortium name="Ensembl"/>
        </authorList>
    </citation>
    <scope>IDENTIFICATION</scope>
</reference>
<feature type="compositionally biased region" description="Basic and acidic residues" evidence="3">
    <location>
        <begin position="427"/>
        <end position="455"/>
    </location>
</feature>
<feature type="compositionally biased region" description="Polar residues" evidence="3">
    <location>
        <begin position="652"/>
        <end position="661"/>
    </location>
</feature>
<evidence type="ECO:0000259" key="4">
    <source>
        <dbReference type="Pfam" id="PF14816"/>
    </source>
</evidence>
<feature type="compositionally biased region" description="Polar residues" evidence="3">
    <location>
        <begin position="1"/>
        <end position="11"/>
    </location>
</feature>
<dbReference type="Ensembl" id="ENSAOCT00000013884.2">
    <property type="protein sequence ID" value="ENSAOCP00000020114.2"/>
    <property type="gene ID" value="ENSAOCG00000003986.2"/>
</dbReference>
<dbReference type="PANTHER" id="PTHR16046">
    <property type="entry name" value="SMC5-SMC6 COMPLEX LOCALIZATION FACTOR 2"/>
    <property type="match status" value="1"/>
</dbReference>
<feature type="compositionally biased region" description="Basic and acidic residues" evidence="3">
    <location>
        <begin position="469"/>
        <end position="480"/>
    </location>
</feature>
<feature type="region of interest" description="Disordered" evidence="3">
    <location>
        <begin position="1354"/>
        <end position="1422"/>
    </location>
</feature>
<feature type="region of interest" description="Disordered" evidence="3">
    <location>
        <begin position="189"/>
        <end position="272"/>
    </location>
</feature>
<feature type="compositionally biased region" description="Polar residues" evidence="3">
    <location>
        <begin position="456"/>
        <end position="468"/>
    </location>
</feature>
<proteinExistence type="inferred from homology"/>
<evidence type="ECO:0000313" key="5">
    <source>
        <dbReference type="Ensembl" id="ENSAOCP00000020114.2"/>
    </source>
</evidence>
<dbReference type="Pfam" id="PF14816">
    <property type="entry name" value="CANIN"/>
    <property type="match status" value="1"/>
</dbReference>
<dbReference type="AlphaFoldDB" id="A0A3Q1C4A7"/>
<feature type="region of interest" description="Disordered" evidence="3">
    <location>
        <begin position="646"/>
        <end position="716"/>
    </location>
</feature>
<feature type="region of interest" description="Disordered" evidence="3">
    <location>
        <begin position="1"/>
        <end position="60"/>
    </location>
</feature>
<evidence type="ECO:0000313" key="6">
    <source>
        <dbReference type="Proteomes" id="UP001501940"/>
    </source>
</evidence>
<reference evidence="5 6" key="1">
    <citation type="submission" date="2022-01" db="EMBL/GenBank/DDBJ databases">
        <title>A chromosome-scale genome assembly of the false clownfish, Amphiprion ocellaris.</title>
        <authorList>
            <person name="Ryu T."/>
        </authorList>
    </citation>
    <scope>NUCLEOTIDE SEQUENCE [LARGE SCALE GENOMIC DNA]</scope>
</reference>
<feature type="region of interest" description="Disordered" evidence="3">
    <location>
        <begin position="569"/>
        <end position="622"/>
    </location>
</feature>
<feature type="compositionally biased region" description="Polar residues" evidence="3">
    <location>
        <begin position="486"/>
        <end position="505"/>
    </location>
</feature>
<protein>
    <recommendedName>
        <fullName evidence="4">Coiled-coil SMC6 And NSE5 INteracting (CANIN) domain-containing protein</fullName>
    </recommendedName>
</protein>
<feature type="compositionally biased region" description="Polar residues" evidence="3">
    <location>
        <begin position="189"/>
        <end position="213"/>
    </location>
</feature>
<dbReference type="InterPro" id="IPR026161">
    <property type="entry name" value="FAM178"/>
</dbReference>
<evidence type="ECO:0000256" key="1">
    <source>
        <dbReference type="ARBA" id="ARBA00010311"/>
    </source>
</evidence>
<accession>A0A3Q1C4A7</accession>
<dbReference type="Proteomes" id="UP001501940">
    <property type="component" value="Chromosome 16"/>
</dbReference>
<organism evidence="5 6">
    <name type="scientific">Amphiprion ocellaris</name>
    <name type="common">Clown anemonefish</name>
    <dbReference type="NCBI Taxonomy" id="80972"/>
    <lineage>
        <taxon>Eukaryota</taxon>
        <taxon>Metazoa</taxon>
        <taxon>Chordata</taxon>
        <taxon>Craniata</taxon>
        <taxon>Vertebrata</taxon>
        <taxon>Euteleostomi</taxon>
        <taxon>Actinopterygii</taxon>
        <taxon>Neopterygii</taxon>
        <taxon>Teleostei</taxon>
        <taxon>Neoteleostei</taxon>
        <taxon>Acanthomorphata</taxon>
        <taxon>Ovalentaria</taxon>
        <taxon>Pomacentridae</taxon>
        <taxon>Amphiprion</taxon>
    </lineage>
</organism>
<feature type="compositionally biased region" description="Polar residues" evidence="3">
    <location>
        <begin position="512"/>
        <end position="528"/>
    </location>
</feature>
<feature type="coiled-coil region" evidence="2">
    <location>
        <begin position="796"/>
        <end position="850"/>
    </location>
</feature>
<feature type="compositionally biased region" description="Polar residues" evidence="3">
    <location>
        <begin position="674"/>
        <end position="697"/>
    </location>
</feature>
<evidence type="ECO:0000256" key="3">
    <source>
        <dbReference type="SAM" id="MobiDB-lite"/>
    </source>
</evidence>
<feature type="compositionally biased region" description="Polar residues" evidence="3">
    <location>
        <begin position="224"/>
        <end position="233"/>
    </location>
</feature>